<evidence type="ECO:0000313" key="1">
    <source>
        <dbReference type="EMBL" id="MTW05977.1"/>
    </source>
</evidence>
<evidence type="ECO:0000313" key="2">
    <source>
        <dbReference type="Proteomes" id="UP000484015"/>
    </source>
</evidence>
<proteinExistence type="predicted"/>
<keyword evidence="2" id="KW-1185">Reference proteome</keyword>
<dbReference type="InterPro" id="IPR027417">
    <property type="entry name" value="P-loop_NTPase"/>
</dbReference>
<dbReference type="OrthoDB" id="9887503at2"/>
<comment type="caution">
    <text evidence="1">The sequence shown here is derived from an EMBL/GenBank/DDBJ whole genome shotgun (WGS) entry which is preliminary data.</text>
</comment>
<sequence>MYPLIEFIADDGSQHALMQGRVSAIACARRTDCGAFVDQLLLPEHEHESEFHVGHHRVRRRVAAHQIGLVSRKATVLGQLSVRDNIALLEPAGPARKRFWRAVDQALEETGLLAGVNPGYIVSGLPWHMQVEINFLQMWLRHPECMLFDRVYEHDDADSLLHLPMLFRRRFPLRAVCYLQRGALPAGLAVTDVVHL</sequence>
<name>A0A6L6Q867_9BURK</name>
<gene>
    <name evidence="1" type="ORF">GM668_28250</name>
</gene>
<dbReference type="RefSeq" id="WP_155442320.1">
    <property type="nucleotide sequence ID" value="NZ_WNLA01000034.1"/>
</dbReference>
<accession>A0A6L6Q867</accession>
<dbReference type="Proteomes" id="UP000484015">
    <property type="component" value="Unassembled WGS sequence"/>
</dbReference>
<dbReference type="EMBL" id="WNLA01000034">
    <property type="protein sequence ID" value="MTW05977.1"/>
    <property type="molecule type" value="Genomic_DNA"/>
</dbReference>
<reference evidence="1 2" key="1">
    <citation type="submission" date="2019-11" db="EMBL/GenBank/DDBJ databases">
        <title>Type strains purchased from KCTC, JCM and DSMZ.</title>
        <authorList>
            <person name="Lu H."/>
        </authorList>
    </citation>
    <scope>NUCLEOTIDE SEQUENCE [LARGE SCALE GENOMIC DNA]</scope>
    <source>
        <strain evidence="1 2">KCTC 42409</strain>
    </source>
</reference>
<organism evidence="1 2">
    <name type="scientific">Pseudoduganella ginsengisoli</name>
    <dbReference type="NCBI Taxonomy" id="1462440"/>
    <lineage>
        <taxon>Bacteria</taxon>
        <taxon>Pseudomonadati</taxon>
        <taxon>Pseudomonadota</taxon>
        <taxon>Betaproteobacteria</taxon>
        <taxon>Burkholderiales</taxon>
        <taxon>Oxalobacteraceae</taxon>
        <taxon>Telluria group</taxon>
        <taxon>Pseudoduganella</taxon>
    </lineage>
</organism>
<protein>
    <submittedName>
        <fullName evidence="1">Uncharacterized protein</fullName>
    </submittedName>
</protein>
<dbReference type="AlphaFoldDB" id="A0A6L6Q867"/>
<dbReference type="Gene3D" id="3.40.50.300">
    <property type="entry name" value="P-loop containing nucleotide triphosphate hydrolases"/>
    <property type="match status" value="1"/>
</dbReference>